<dbReference type="InterPro" id="IPR023299">
    <property type="entry name" value="ATPase_P-typ_cyto_dom_N"/>
</dbReference>
<dbReference type="GO" id="GO:0036376">
    <property type="term" value="P:sodium ion export across plasma membrane"/>
    <property type="evidence" value="ECO:0007669"/>
    <property type="project" value="TreeGrafter"/>
</dbReference>
<evidence type="ECO:0000313" key="21">
    <source>
        <dbReference type="Proteomes" id="UP000284657"/>
    </source>
</evidence>
<evidence type="ECO:0000256" key="14">
    <source>
        <dbReference type="ARBA" id="ARBA00023136"/>
    </source>
</evidence>
<keyword evidence="9" id="KW-0547">Nucleotide-binding</keyword>
<dbReference type="InterPro" id="IPR059000">
    <property type="entry name" value="ATPase_P-type_domA"/>
</dbReference>
<keyword evidence="13" id="KW-0406">Ion transport</keyword>
<evidence type="ECO:0000256" key="9">
    <source>
        <dbReference type="ARBA" id="ARBA00022741"/>
    </source>
</evidence>
<dbReference type="FunFam" id="1.20.1110.10:FF:000095">
    <property type="entry name" value="Sodium/potassium-transporting ATPase subunit alpha-1"/>
    <property type="match status" value="1"/>
</dbReference>
<feature type="transmembrane region" description="Helical" evidence="17">
    <location>
        <begin position="1349"/>
        <end position="1373"/>
    </location>
</feature>
<dbReference type="SUPFAM" id="SSF81653">
    <property type="entry name" value="Calcium ATPase, transduction domain A"/>
    <property type="match status" value="1"/>
</dbReference>
<dbReference type="GO" id="GO:1902600">
    <property type="term" value="P:proton transmembrane transport"/>
    <property type="evidence" value="ECO:0007669"/>
    <property type="project" value="TreeGrafter"/>
</dbReference>
<evidence type="ECO:0000256" key="5">
    <source>
        <dbReference type="ARBA" id="ARBA00022018"/>
    </source>
</evidence>
<sequence>MLQVLLLLLSPLLLVAAAAAFAILSKRLAFVHARSNATSSPQKTVTIGVFHPYANGGGGGERVLYCALLALVNYFKKVAAESEDKTQYKLQLVLYAGDDGLSTAELVARGAEAFNLPELKKLRVDLSVTLVPLPSREILDPKLYPSFTLFWQSVAHIRLTLEAMEASVKSGIFPHVWVDTTGCPFSYVAASIVYACTVVAYVHYPMISTDMIAKVQQRDSGFNNDAAIAASSSRSTVKYIYYRLIAGAYGLVGKYCTDVAMVNSTWTYNHIKQLWGKSPAIVYPPCGAMQEYMDFSLENRESLALSISQFRPEKNQLLQLQAFQVLLTKYADKMQTKFRDFRLVLLGSCRNADDEARVETLKQQAQELGITDRVDFVVNASFAELKRYLAKSSIGVHTMYNEHFGISNVEMMAAGMLVVANNSGGPKADIVKPGTGYLALTAEEYADKMLALLNQSPVESVEMRATARKSSLRFSDSEFGQQFIAAMSGVLEALLVMEEHKQSLAEIFADLGSDPVNGMTSHGVVERQESEGLNRLTPPKQTPEIVKYIRELTGLFSLLLWVGGALCIIIYGLQGDPNNLYLGIVLFLVVVITGTFSYFENAKSSNLMESFKQMMPTVTTVIREGKSQKIEATQLVRGDIIVLKGGDKVPADIRVLECSDDMTVDNSCLTGEPEPLKRVPDCTDENPLETKNLCFFGTFIPQGSGKGVVVRVGDKTVMGRIAKLATTTGQNMTPIAREINHFVHIIAVVAVVIGVIFFIIGIFLKTDIVTNVVFMIGIIVANVPEGLLATVTVCLSLAANRMAHKSVLVKNLEGVETLGSTSCICSDKTGTLTQNVMTVAHVVYDNKIFDAECSITPVGNYSLESPSFKALQRCATLCNNAVFDEDSKYEKAVGPDGLPIRGKRKPFKETVSMGNGTTMEKVAWDTIGDASESAMIKFCHDKKDIIEFREENSKIKEIPFNSKNKYQLSLHKQDNDGSKPILMVMKGAPERITARCGFVLIDGEEVEMTPKRLAEVEAAQLDLSKKGMRVLGFAQKLLNPDIYTADYEFSTDNPNFPIGEKDVDYEAVPKPDPKVEEPLCFIGLMALIDPPRPEVPIAVAKCKTAGIRVIMVTGDHPITAKAIAHKVGILWGPTCEDLEEENAARGVNEGDNGWVDPKTAPAIVVPGWTISLDTPVEEWDRILDHRQIVFARTSPQQKLIIVENCQRRKEIVAVTGDGVNDSPALKKADIGIAMGIMGSAVSKEAADMILLDDNFASIVCGVEEGRIIFDNLKKSIAYALAANIPELVPFLLYATVRLPLPLTTVLMLLICLGTDMIPSIAMAYEGAENDIMLRAPRNAETEHLVTKKLVFFAYALVGIVEAGAGMFTFLAVMNDYGYSPKILPNLGFYDRFGKQVLWCQTEGGHYCTAGGKYKNDDGDLIPLGKLTGNDTGSPQCQAEYDDIIPTGGDIFDTYIFYDPIVGGKVIDCQFPLQNLDTDADKPGEYDRKDPATYKDYTASPYVTFQSMQAARSQNYYPYYPMAARRSSFFDREWFDYDAAQTGVPGLVSSVSLAIFSSFQPLTVWAITDSDETGGGVSALGGARDAFGGLAVSVVDSTGKMTTSTFEISDSHSYKVGQSFEKILNADGTDPCTGEQCLLDYRAGFARRESDKVYLNIVSRMMQYSTLAIAQTAFFIAIVEMQWSNVMICKTRYLSIVMQGMTNSVLNFGLMFEFMLCAVIAYAGFTHTVLGTDNVRLVHWFPALPFAIFLAVLDEARKFLMRSTSRSVIRKDTGQMLRYPGWLEVNTYY</sequence>
<evidence type="ECO:0000256" key="6">
    <source>
        <dbReference type="ARBA" id="ARBA00022475"/>
    </source>
</evidence>
<feature type="transmembrane region" description="Helical" evidence="17">
    <location>
        <begin position="1736"/>
        <end position="1752"/>
    </location>
</feature>
<keyword evidence="13" id="KW-0813">Transport</keyword>
<evidence type="ECO:0000256" key="10">
    <source>
        <dbReference type="ARBA" id="ARBA00022840"/>
    </source>
</evidence>
<dbReference type="GO" id="GO:0030007">
    <property type="term" value="P:intracellular potassium ion homeostasis"/>
    <property type="evidence" value="ECO:0007669"/>
    <property type="project" value="TreeGrafter"/>
</dbReference>
<evidence type="ECO:0000256" key="18">
    <source>
        <dbReference type="SAM" id="SignalP"/>
    </source>
</evidence>
<feature type="transmembrane region" description="Helical" evidence="17">
    <location>
        <begin position="1660"/>
        <end position="1682"/>
    </location>
</feature>
<keyword evidence="14 17" id="KW-0472">Membrane</keyword>
<dbReference type="Gene3D" id="1.20.1110.10">
    <property type="entry name" value="Calcium-transporting ATPase, transmembrane domain"/>
    <property type="match status" value="2"/>
</dbReference>
<comment type="caution">
    <text evidence="20">The sequence shown here is derived from an EMBL/GenBank/DDBJ whole genome shotgun (WGS) entry which is preliminary data.</text>
</comment>
<evidence type="ECO:0000256" key="4">
    <source>
        <dbReference type="ARBA" id="ARBA00012645"/>
    </source>
</evidence>
<dbReference type="InterPro" id="IPR023214">
    <property type="entry name" value="HAD_sf"/>
</dbReference>
<dbReference type="InterPro" id="IPR044492">
    <property type="entry name" value="P_typ_ATPase_HD_dom"/>
</dbReference>
<dbReference type="PANTHER" id="PTHR43294">
    <property type="entry name" value="SODIUM/POTASSIUM-TRANSPORTING ATPASE SUBUNIT ALPHA"/>
    <property type="match status" value="1"/>
</dbReference>
<accession>A0A3R7JM81</accession>
<dbReference type="FunFam" id="2.70.150.10:FF:000003">
    <property type="entry name" value="Sodium/potassium-transporting ATPase subunit alpha"/>
    <property type="match status" value="1"/>
</dbReference>
<name>A0A3R7JM81_9STRA</name>
<dbReference type="SFLD" id="SFLDF00027">
    <property type="entry name" value="p-type_atpase"/>
    <property type="match status" value="1"/>
</dbReference>
<dbReference type="GO" id="GO:1990573">
    <property type="term" value="P:potassium ion import across plasma membrane"/>
    <property type="evidence" value="ECO:0007669"/>
    <property type="project" value="TreeGrafter"/>
</dbReference>
<evidence type="ECO:0000256" key="15">
    <source>
        <dbReference type="ARBA" id="ARBA00038148"/>
    </source>
</evidence>
<dbReference type="PANTHER" id="PTHR43294:SF21">
    <property type="entry name" value="CATION TRANSPORTING ATPASE"/>
    <property type="match status" value="1"/>
</dbReference>
<dbReference type="GO" id="GO:0006883">
    <property type="term" value="P:intracellular sodium ion homeostasis"/>
    <property type="evidence" value="ECO:0007669"/>
    <property type="project" value="TreeGrafter"/>
</dbReference>
<dbReference type="GO" id="GO:0005524">
    <property type="term" value="F:ATP binding"/>
    <property type="evidence" value="ECO:0007669"/>
    <property type="project" value="UniProtKB-KW"/>
</dbReference>
<dbReference type="InterPro" id="IPR050510">
    <property type="entry name" value="Cation_transp_ATPase_P-type"/>
</dbReference>
<dbReference type="PRINTS" id="PR00119">
    <property type="entry name" value="CATATPASE"/>
</dbReference>
<dbReference type="InterPro" id="IPR018303">
    <property type="entry name" value="ATPase_P-typ_P_site"/>
</dbReference>
<feature type="transmembrane region" description="Helical" evidence="17">
    <location>
        <begin position="580"/>
        <end position="599"/>
    </location>
</feature>
<dbReference type="GO" id="GO:0005886">
    <property type="term" value="C:plasma membrane"/>
    <property type="evidence" value="ECO:0007669"/>
    <property type="project" value="UniProtKB-SubCell"/>
</dbReference>
<evidence type="ECO:0000256" key="12">
    <source>
        <dbReference type="ARBA" id="ARBA00022989"/>
    </source>
</evidence>
<protein>
    <recommendedName>
        <fullName evidence="5">GDP-Man:Man(3)GlcNAc(2)-PP-Dol alpha-1,2-mannosyltransferase</fullName>
        <ecNumber evidence="4">2.4.1.131</ecNumber>
    </recommendedName>
</protein>
<dbReference type="InterPro" id="IPR006068">
    <property type="entry name" value="ATPase_P-typ_cation-transptr_C"/>
</dbReference>
<dbReference type="InterPro" id="IPR038013">
    <property type="entry name" value="ALG11"/>
</dbReference>
<dbReference type="EMBL" id="MBAD02000192">
    <property type="protein sequence ID" value="RLN70774.1"/>
    <property type="molecule type" value="Genomic_DNA"/>
</dbReference>
<comment type="catalytic activity">
    <reaction evidence="16">
        <text>an alpha-D-Man-(1-&gt;3)-[alpha-D-Man-(1-&gt;6)]-beta-D-Man-(1-&gt;4)-beta-D-GlcNAc-(1-&gt;4)-alpha-D-GlcNAc-diphospho-di-trans,poly-cis-dolichol + 2 GDP-alpha-D-mannose = an alpha-D-Man-(1-&gt;2)-alpha-D-Man-(1-&gt;2)-alpha-D-Man-(1-&gt;3)-[alpha-D-Man-(1-&gt;6)]-beta-D-Man-(1-&gt;4)-beta-D-GlcNAc-(1-&gt;4)-alpha-D-GlcNAc-diphospho-di-trans,poly-cis-dolichol + 2 GDP + 2 H(+)</text>
        <dbReference type="Rhea" id="RHEA:29523"/>
        <dbReference type="Rhea" id="RHEA-COMP:19515"/>
        <dbReference type="Rhea" id="RHEA-COMP:19516"/>
        <dbReference type="ChEBI" id="CHEBI:15378"/>
        <dbReference type="ChEBI" id="CHEBI:57527"/>
        <dbReference type="ChEBI" id="CHEBI:58189"/>
        <dbReference type="ChEBI" id="CHEBI:132511"/>
        <dbReference type="ChEBI" id="CHEBI:132515"/>
        <dbReference type="EC" id="2.4.1.131"/>
    </reaction>
    <physiologicalReaction direction="left-to-right" evidence="16">
        <dbReference type="Rhea" id="RHEA:29524"/>
    </physiologicalReaction>
</comment>
<dbReference type="Proteomes" id="UP000284657">
    <property type="component" value="Unassembled WGS sequence"/>
</dbReference>
<dbReference type="SFLD" id="SFLDG00002">
    <property type="entry name" value="C1.7:_P-type_atpase_like"/>
    <property type="match status" value="1"/>
</dbReference>
<dbReference type="Pfam" id="PF00690">
    <property type="entry name" value="Cation_ATPase_N"/>
    <property type="match status" value="1"/>
</dbReference>
<keyword evidence="11" id="KW-1278">Translocase</keyword>
<feature type="chain" id="PRO_5018661708" description="GDP-Man:Man(3)GlcNAc(2)-PP-Dol alpha-1,2-mannosyltransferase" evidence="18">
    <location>
        <begin position="21"/>
        <end position="1788"/>
    </location>
</feature>
<dbReference type="Pfam" id="PF00689">
    <property type="entry name" value="Cation_ATPase_C"/>
    <property type="match status" value="2"/>
</dbReference>
<feature type="domain" description="Cation-transporting P-type ATPase N-terminal" evidence="19">
    <location>
        <begin position="498"/>
        <end position="572"/>
    </location>
</feature>
<dbReference type="SUPFAM" id="SSF81665">
    <property type="entry name" value="Calcium ATPase, transmembrane domain M"/>
    <property type="match status" value="1"/>
</dbReference>
<dbReference type="InterPro" id="IPR001757">
    <property type="entry name" value="P_typ_ATPase"/>
</dbReference>
<dbReference type="SUPFAM" id="SSF56784">
    <property type="entry name" value="HAD-like"/>
    <property type="match status" value="1"/>
</dbReference>
<organism evidence="20 21">
    <name type="scientific">Phytophthora kernoviae</name>
    <dbReference type="NCBI Taxonomy" id="325452"/>
    <lineage>
        <taxon>Eukaryota</taxon>
        <taxon>Sar</taxon>
        <taxon>Stramenopiles</taxon>
        <taxon>Oomycota</taxon>
        <taxon>Peronosporomycetes</taxon>
        <taxon>Peronosporales</taxon>
        <taxon>Peronosporaceae</taxon>
        <taxon>Phytophthora</taxon>
    </lineage>
</organism>
<dbReference type="PRINTS" id="PR00121">
    <property type="entry name" value="NAKATPASE"/>
</dbReference>
<feature type="transmembrane region" description="Helical" evidence="17">
    <location>
        <begin position="742"/>
        <end position="764"/>
    </location>
</feature>
<evidence type="ECO:0000256" key="16">
    <source>
        <dbReference type="ARBA" id="ARBA00045065"/>
    </source>
</evidence>
<dbReference type="NCBIfam" id="TIGR01494">
    <property type="entry name" value="ATPase_P-type"/>
    <property type="match status" value="2"/>
</dbReference>
<dbReference type="Pfam" id="PF15924">
    <property type="entry name" value="ALG11_N"/>
    <property type="match status" value="1"/>
</dbReference>
<dbReference type="SUPFAM" id="SSF53756">
    <property type="entry name" value="UDP-Glycosyltransferase/glycogen phosphorylase"/>
    <property type="match status" value="1"/>
</dbReference>
<keyword evidence="10" id="KW-0067">ATP-binding</keyword>
<feature type="transmembrane region" description="Helical" evidence="17">
    <location>
        <begin position="1703"/>
        <end position="1724"/>
    </location>
</feature>
<dbReference type="SMART" id="SM00831">
    <property type="entry name" value="Cation_ATPase_N"/>
    <property type="match status" value="1"/>
</dbReference>
<dbReference type="InterPro" id="IPR001296">
    <property type="entry name" value="Glyco_trans_1"/>
</dbReference>
<comment type="subcellular location">
    <subcellularLocation>
        <location evidence="2">Cell membrane</location>
        <topology evidence="2">Multi-pass membrane protein</topology>
    </subcellularLocation>
    <subcellularLocation>
        <location evidence="1">Endoplasmic reticulum membrane</location>
        <topology evidence="1">Single-pass membrane protein</topology>
    </subcellularLocation>
</comment>
<dbReference type="GO" id="GO:0004377">
    <property type="term" value="F:GDP-Man:Man(3)GlcNAc(2)-PP-Dol alpha-1,2-mannosyltransferase activity"/>
    <property type="evidence" value="ECO:0007669"/>
    <property type="project" value="UniProtKB-EC"/>
</dbReference>
<dbReference type="Pfam" id="PF13246">
    <property type="entry name" value="Cation_ATPase"/>
    <property type="match status" value="1"/>
</dbReference>
<keyword evidence="12 17" id="KW-1133">Transmembrane helix</keyword>
<keyword evidence="18" id="KW-0732">Signal</keyword>
<dbReference type="InterPro" id="IPR031814">
    <property type="entry name" value="ALG11_N"/>
</dbReference>
<dbReference type="SFLD" id="SFLDS00003">
    <property type="entry name" value="Haloacid_Dehalogenase"/>
    <property type="match status" value="1"/>
</dbReference>
<dbReference type="Pfam" id="PF00122">
    <property type="entry name" value="E1-E2_ATPase"/>
    <property type="match status" value="1"/>
</dbReference>
<dbReference type="SUPFAM" id="SSF81660">
    <property type="entry name" value="Metal cation-transporting ATPase, ATP-binding domain N"/>
    <property type="match status" value="1"/>
</dbReference>
<feature type="transmembrane region" description="Helical" evidence="17">
    <location>
        <begin position="555"/>
        <end position="574"/>
    </location>
</feature>
<evidence type="ECO:0000256" key="11">
    <source>
        <dbReference type="ARBA" id="ARBA00022967"/>
    </source>
</evidence>
<dbReference type="Gene3D" id="3.40.50.1000">
    <property type="entry name" value="HAD superfamily/HAD-like"/>
    <property type="match status" value="1"/>
</dbReference>
<dbReference type="Gene3D" id="3.40.1110.10">
    <property type="entry name" value="Calcium-transporting ATPase, cytoplasmic domain N"/>
    <property type="match status" value="1"/>
</dbReference>
<evidence type="ECO:0000256" key="1">
    <source>
        <dbReference type="ARBA" id="ARBA00004389"/>
    </source>
</evidence>
<dbReference type="Gene3D" id="2.70.150.10">
    <property type="entry name" value="Calcium-transporting ATPase, cytoplasmic transduction domain A"/>
    <property type="match status" value="1"/>
</dbReference>
<keyword evidence="8 17" id="KW-0812">Transmembrane</keyword>
<feature type="transmembrane region" description="Helical" evidence="17">
    <location>
        <begin position="776"/>
        <end position="798"/>
    </location>
</feature>
<evidence type="ECO:0000313" key="20">
    <source>
        <dbReference type="EMBL" id="RLN70774.1"/>
    </source>
</evidence>
<dbReference type="InterPro" id="IPR008250">
    <property type="entry name" value="ATPase_P-typ_transduc_dom_A_sf"/>
</dbReference>
<dbReference type="FunFam" id="3.40.50.1000:FF:000083">
    <property type="entry name" value="Sodium/potassium-transporting ATPase subunit alpha"/>
    <property type="match status" value="1"/>
</dbReference>
<dbReference type="GO" id="GO:0016887">
    <property type="term" value="F:ATP hydrolysis activity"/>
    <property type="evidence" value="ECO:0007669"/>
    <property type="project" value="InterPro"/>
</dbReference>
<keyword evidence="7" id="KW-0808">Transferase</keyword>
<dbReference type="PROSITE" id="PS00154">
    <property type="entry name" value="ATPASE_E1_E2"/>
    <property type="match status" value="1"/>
</dbReference>
<evidence type="ECO:0000256" key="8">
    <source>
        <dbReference type="ARBA" id="ARBA00022692"/>
    </source>
</evidence>
<dbReference type="GO" id="GO:0005789">
    <property type="term" value="C:endoplasmic reticulum membrane"/>
    <property type="evidence" value="ECO:0007669"/>
    <property type="project" value="UniProtKB-SubCell"/>
</dbReference>
<gene>
    <name evidence="20" type="ORF">BBJ29_001158</name>
</gene>
<comment type="pathway">
    <text evidence="3">Protein modification; protein glycosylation.</text>
</comment>
<keyword evidence="7" id="KW-0328">Glycosyltransferase</keyword>
<dbReference type="Pfam" id="PF00534">
    <property type="entry name" value="Glycos_transf_1"/>
    <property type="match status" value="1"/>
</dbReference>
<comment type="similarity">
    <text evidence="15">Belongs to the cation transport ATPase (P-type) (TC 3.A.3) family.</text>
</comment>
<proteinExistence type="inferred from homology"/>
<dbReference type="InterPro" id="IPR036412">
    <property type="entry name" value="HAD-like_sf"/>
</dbReference>
<evidence type="ECO:0000256" key="3">
    <source>
        <dbReference type="ARBA" id="ARBA00004922"/>
    </source>
</evidence>
<evidence type="ECO:0000256" key="13">
    <source>
        <dbReference type="ARBA" id="ARBA00023065"/>
    </source>
</evidence>
<reference evidence="20 21" key="1">
    <citation type="submission" date="2018-07" db="EMBL/GenBank/DDBJ databases">
        <title>Genome sequencing of oomycete isolates from Chile give support for New Zealand origin for Phytophthora kernoviae and make available the first Nothophytophthora sp. genome.</title>
        <authorList>
            <person name="Studholme D.J."/>
            <person name="Sanfuentes E."/>
            <person name="Panda P."/>
            <person name="Hill R."/>
            <person name="Sambles C."/>
            <person name="Grant M."/>
            <person name="Williams N.M."/>
            <person name="Mcdougal R.L."/>
        </authorList>
    </citation>
    <scope>NUCLEOTIDE SEQUENCE [LARGE SCALE GENOMIC DNA]</scope>
    <source>
        <strain evidence="20">Chile7</strain>
    </source>
</reference>
<evidence type="ECO:0000256" key="7">
    <source>
        <dbReference type="ARBA" id="ARBA00022676"/>
    </source>
</evidence>
<dbReference type="InterPro" id="IPR004014">
    <property type="entry name" value="ATPase_P-typ_cation-transptr_N"/>
</dbReference>
<dbReference type="GO" id="GO:0005391">
    <property type="term" value="F:P-type sodium:potassium-exchanging transporter activity"/>
    <property type="evidence" value="ECO:0007669"/>
    <property type="project" value="TreeGrafter"/>
</dbReference>
<dbReference type="InterPro" id="IPR023298">
    <property type="entry name" value="ATPase_P-typ_TM_dom_sf"/>
</dbReference>
<evidence type="ECO:0000256" key="2">
    <source>
        <dbReference type="ARBA" id="ARBA00004651"/>
    </source>
</evidence>
<evidence type="ECO:0000256" key="17">
    <source>
        <dbReference type="SAM" id="Phobius"/>
    </source>
</evidence>
<keyword evidence="6" id="KW-1003">Cell membrane</keyword>
<feature type="signal peptide" evidence="18">
    <location>
        <begin position="1"/>
        <end position="20"/>
    </location>
</feature>
<dbReference type="EC" id="2.4.1.131" evidence="4"/>
<dbReference type="CDD" id="cd03806">
    <property type="entry name" value="GT4_ALG11-like"/>
    <property type="match status" value="1"/>
</dbReference>
<dbReference type="Gene3D" id="3.40.50.2000">
    <property type="entry name" value="Glycogen Phosphorylase B"/>
    <property type="match status" value="1"/>
</dbReference>
<evidence type="ECO:0000259" key="19">
    <source>
        <dbReference type="SMART" id="SM00831"/>
    </source>
</evidence>